<gene>
    <name evidence="2" type="ORF">HG263_05960</name>
</gene>
<name>A0A849VBY4_9GAMM</name>
<dbReference type="RefSeq" id="WP_171625163.1">
    <property type="nucleotide sequence ID" value="NZ_JABBPG010000002.1"/>
</dbReference>
<accession>A0A849VBY4</accession>
<reference evidence="2 3" key="1">
    <citation type="submission" date="2020-04" db="EMBL/GenBank/DDBJ databases">
        <title>Pseudoalteromonas caenipelagi sp. nov., isolated from a tidal flat.</title>
        <authorList>
            <person name="Park S."/>
            <person name="Yoon J.-H."/>
        </authorList>
    </citation>
    <scope>NUCLEOTIDE SEQUENCE [LARGE SCALE GENOMIC DNA]</scope>
    <source>
        <strain evidence="2 3">JBTF-M23</strain>
    </source>
</reference>
<evidence type="ECO:0000313" key="3">
    <source>
        <dbReference type="Proteomes" id="UP000586305"/>
    </source>
</evidence>
<comment type="caution">
    <text evidence="2">The sequence shown here is derived from an EMBL/GenBank/DDBJ whole genome shotgun (WGS) entry which is preliminary data.</text>
</comment>
<proteinExistence type="predicted"/>
<dbReference type="AlphaFoldDB" id="A0A849VBY4"/>
<evidence type="ECO:0000259" key="1">
    <source>
        <dbReference type="Pfam" id="PF00497"/>
    </source>
</evidence>
<protein>
    <submittedName>
        <fullName evidence="2">Transporter substrate-binding domain-containing protein</fullName>
    </submittedName>
</protein>
<sequence length="247" mass="28234">MTFCYEDKELAPSYMGVGLNVPKVRPGVSIEVLQTMAREIDGLDIQFVREPWQRCLHDLKRNKVDAVIASYREERKAYMVFPTTESGELDIQLALNQFGRCLVGDSQFIEELRTTKDSFNLAIPRGYSSAKSLDDTRYIKVDTLSQLDAFDLVNKRVVDGTIGLCMINGKAVKAFPYATKLQAYYPPFDTSFGFLTYSQLFYKNNEALAKRLWQQLAKFPFADVYMEYLASEHQQIDSYATDKPSSK</sequence>
<organism evidence="2 3">
    <name type="scientific">Pseudoalteromonas caenipelagi</name>
    <dbReference type="NCBI Taxonomy" id="2726988"/>
    <lineage>
        <taxon>Bacteria</taxon>
        <taxon>Pseudomonadati</taxon>
        <taxon>Pseudomonadota</taxon>
        <taxon>Gammaproteobacteria</taxon>
        <taxon>Alteromonadales</taxon>
        <taxon>Pseudoalteromonadaceae</taxon>
        <taxon>Pseudoalteromonas</taxon>
    </lineage>
</organism>
<dbReference type="EMBL" id="JABBPG010000002">
    <property type="protein sequence ID" value="NOU50083.1"/>
    <property type="molecule type" value="Genomic_DNA"/>
</dbReference>
<feature type="domain" description="Solute-binding protein family 3/N-terminal" evidence="1">
    <location>
        <begin position="27"/>
        <end position="83"/>
    </location>
</feature>
<evidence type="ECO:0000313" key="2">
    <source>
        <dbReference type="EMBL" id="NOU50083.1"/>
    </source>
</evidence>
<keyword evidence="3" id="KW-1185">Reference proteome</keyword>
<dbReference type="InterPro" id="IPR001638">
    <property type="entry name" value="Solute-binding_3/MltF_N"/>
</dbReference>
<dbReference type="Pfam" id="PF00497">
    <property type="entry name" value="SBP_bac_3"/>
    <property type="match status" value="1"/>
</dbReference>
<dbReference type="Proteomes" id="UP000586305">
    <property type="component" value="Unassembled WGS sequence"/>
</dbReference>
<dbReference type="Gene3D" id="3.40.190.10">
    <property type="entry name" value="Periplasmic binding protein-like II"/>
    <property type="match status" value="1"/>
</dbReference>
<dbReference type="SUPFAM" id="SSF53850">
    <property type="entry name" value="Periplasmic binding protein-like II"/>
    <property type="match status" value="1"/>
</dbReference>